<dbReference type="InterPro" id="IPR019644">
    <property type="entry name" value="DUF2508"/>
</dbReference>
<dbReference type="Pfam" id="PF10704">
    <property type="entry name" value="DUF2508"/>
    <property type="match status" value="1"/>
</dbReference>
<protein>
    <submittedName>
        <fullName evidence="1">DUF2508 family protein</fullName>
    </submittedName>
</protein>
<name>A0ABV7CXC1_9BACI</name>
<proteinExistence type="predicted"/>
<gene>
    <name evidence="1" type="ORF">ACFOGI_12225</name>
</gene>
<sequence>MGKKVKKKDVDGQLLDAIFAVEREWKEIESMVERSMESSCNSQQLAVLARARYMFLLREARHRKMSAMKL</sequence>
<organism evidence="1 2">
    <name type="scientific">Virgibacillus xinjiangensis</name>
    <dbReference type="NCBI Taxonomy" id="393090"/>
    <lineage>
        <taxon>Bacteria</taxon>
        <taxon>Bacillati</taxon>
        <taxon>Bacillota</taxon>
        <taxon>Bacilli</taxon>
        <taxon>Bacillales</taxon>
        <taxon>Bacillaceae</taxon>
        <taxon>Virgibacillus</taxon>
    </lineage>
</organism>
<dbReference type="EMBL" id="JBHRSA010000046">
    <property type="protein sequence ID" value="MFC3041007.1"/>
    <property type="molecule type" value="Genomic_DNA"/>
</dbReference>
<comment type="caution">
    <text evidence="1">The sequence shown here is derived from an EMBL/GenBank/DDBJ whole genome shotgun (WGS) entry which is preliminary data.</text>
</comment>
<dbReference type="Proteomes" id="UP001595279">
    <property type="component" value="Unassembled WGS sequence"/>
</dbReference>
<keyword evidence="2" id="KW-1185">Reference proteome</keyword>
<evidence type="ECO:0000313" key="1">
    <source>
        <dbReference type="EMBL" id="MFC3041007.1"/>
    </source>
</evidence>
<accession>A0ABV7CXC1</accession>
<evidence type="ECO:0000313" key="2">
    <source>
        <dbReference type="Proteomes" id="UP001595279"/>
    </source>
</evidence>
<dbReference type="RefSeq" id="WP_390272896.1">
    <property type="nucleotide sequence ID" value="NZ_JBHRSA010000046.1"/>
</dbReference>
<reference evidence="2" key="1">
    <citation type="journal article" date="2019" name="Int. J. Syst. Evol. Microbiol.">
        <title>The Global Catalogue of Microorganisms (GCM) 10K type strain sequencing project: providing services to taxonomists for standard genome sequencing and annotation.</title>
        <authorList>
            <consortium name="The Broad Institute Genomics Platform"/>
            <consortium name="The Broad Institute Genome Sequencing Center for Infectious Disease"/>
            <person name="Wu L."/>
            <person name="Ma J."/>
        </authorList>
    </citation>
    <scope>NUCLEOTIDE SEQUENCE [LARGE SCALE GENOMIC DNA]</scope>
    <source>
        <strain evidence="2">KCTC 13128</strain>
    </source>
</reference>